<dbReference type="Pfam" id="PF20979">
    <property type="entry name" value="Arginosuc_syn_C"/>
    <property type="match status" value="1"/>
</dbReference>
<comment type="caution">
    <text evidence="11">The sequence shown here is derived from an EMBL/GenBank/DDBJ whole genome shotgun (WGS) entry which is preliminary data.</text>
</comment>
<evidence type="ECO:0000259" key="9">
    <source>
        <dbReference type="Pfam" id="PF00764"/>
    </source>
</evidence>
<feature type="binding site" evidence="8">
    <location>
        <position position="274"/>
    </location>
    <ligand>
        <name>L-citrulline</name>
        <dbReference type="ChEBI" id="CHEBI:57743"/>
    </ligand>
</feature>
<dbReference type="CDD" id="cd01999">
    <property type="entry name" value="ASS"/>
    <property type="match status" value="1"/>
</dbReference>
<dbReference type="HAMAP" id="MF_00005">
    <property type="entry name" value="Arg_succ_synth_type1"/>
    <property type="match status" value="1"/>
</dbReference>
<dbReference type="NCBIfam" id="NF001770">
    <property type="entry name" value="PRK00509.1"/>
    <property type="match status" value="1"/>
</dbReference>
<organism evidence="11 12">
    <name type="scientific">Roseofilum capinflatum BLCC-M114</name>
    <dbReference type="NCBI Taxonomy" id="3022440"/>
    <lineage>
        <taxon>Bacteria</taxon>
        <taxon>Bacillati</taxon>
        <taxon>Cyanobacteriota</taxon>
        <taxon>Cyanophyceae</taxon>
        <taxon>Desertifilales</taxon>
        <taxon>Desertifilaceae</taxon>
        <taxon>Roseofilum</taxon>
        <taxon>Roseofilum capinflatum</taxon>
    </lineage>
</organism>
<dbReference type="EC" id="6.3.4.5" evidence="2 8"/>
<dbReference type="PANTHER" id="PTHR11587">
    <property type="entry name" value="ARGININOSUCCINATE SYNTHASE"/>
    <property type="match status" value="1"/>
</dbReference>
<dbReference type="RefSeq" id="WP_283765819.1">
    <property type="nucleotide sequence ID" value="NZ_JAQOSO010000022.1"/>
</dbReference>
<feature type="binding site" evidence="8">
    <location>
        <position position="125"/>
    </location>
    <ligand>
        <name>L-aspartate</name>
        <dbReference type="ChEBI" id="CHEBI:29991"/>
    </ligand>
</feature>
<keyword evidence="3 8" id="KW-0055">Arginine biosynthesis</keyword>
<accession>A0ABT7B2W9</accession>
<feature type="binding site" evidence="8">
    <location>
        <position position="125"/>
    </location>
    <ligand>
        <name>L-citrulline</name>
        <dbReference type="ChEBI" id="CHEBI:57743"/>
    </ligand>
</feature>
<comment type="similarity">
    <text evidence="8">Belongs to the argininosuccinate synthase family. Type 1 subfamily.</text>
</comment>
<feature type="domain" description="Arginosuccinate synthase-like N-terminal" evidence="9">
    <location>
        <begin position="6"/>
        <end position="167"/>
    </location>
</feature>
<feature type="binding site" evidence="8">
    <location>
        <begin position="10"/>
        <end position="18"/>
    </location>
    <ligand>
        <name>ATP</name>
        <dbReference type="ChEBI" id="CHEBI:30616"/>
    </ligand>
</feature>
<dbReference type="InterPro" id="IPR048267">
    <property type="entry name" value="Arginosuc_syn_N"/>
</dbReference>
<feature type="binding site" evidence="8">
    <location>
        <position position="89"/>
    </location>
    <ligand>
        <name>L-citrulline</name>
        <dbReference type="ChEBI" id="CHEBI:57743"/>
    </ligand>
</feature>
<protein>
    <recommendedName>
        <fullName evidence="2 8">Argininosuccinate synthase</fullName>
        <ecNumber evidence="2 8">6.3.4.5</ecNumber>
    </recommendedName>
    <alternativeName>
        <fullName evidence="8">Citrulline--aspartate ligase</fullName>
    </alternativeName>
</protein>
<keyword evidence="5 8" id="KW-0028">Amino-acid biosynthesis</keyword>
<dbReference type="Proteomes" id="UP001235849">
    <property type="component" value="Unassembled WGS sequence"/>
</dbReference>
<dbReference type="Gene3D" id="3.40.50.620">
    <property type="entry name" value="HUPs"/>
    <property type="match status" value="1"/>
</dbReference>
<dbReference type="SUPFAM" id="SSF69864">
    <property type="entry name" value="Argininosuccinate synthetase, C-terminal domain"/>
    <property type="match status" value="1"/>
</dbReference>
<feature type="binding site" evidence="8">
    <location>
        <position position="38"/>
    </location>
    <ligand>
        <name>ATP</name>
        <dbReference type="ChEBI" id="CHEBI:30616"/>
    </ligand>
</feature>
<feature type="binding site" evidence="8">
    <location>
        <position position="262"/>
    </location>
    <ligand>
        <name>L-citrulline</name>
        <dbReference type="ChEBI" id="CHEBI:57743"/>
    </ligand>
</feature>
<feature type="binding site" evidence="8">
    <location>
        <position position="121"/>
    </location>
    <ligand>
        <name>L-aspartate</name>
        <dbReference type="ChEBI" id="CHEBI:29991"/>
    </ligand>
</feature>
<evidence type="ECO:0000256" key="1">
    <source>
        <dbReference type="ARBA" id="ARBA00004967"/>
    </source>
</evidence>
<keyword evidence="6 8" id="KW-0547">Nucleotide-binding</keyword>
<name>A0ABT7B2W9_9CYAN</name>
<evidence type="ECO:0000313" key="11">
    <source>
        <dbReference type="EMBL" id="MDJ1173456.1"/>
    </source>
</evidence>
<dbReference type="InterPro" id="IPR024074">
    <property type="entry name" value="AS_cat/multimer_dom_body"/>
</dbReference>
<dbReference type="PANTHER" id="PTHR11587:SF2">
    <property type="entry name" value="ARGININOSUCCINATE SYNTHASE"/>
    <property type="match status" value="1"/>
</dbReference>
<feature type="binding site" evidence="8">
    <location>
        <position position="119"/>
    </location>
    <ligand>
        <name>ATP</name>
        <dbReference type="ChEBI" id="CHEBI:30616"/>
    </ligand>
</feature>
<evidence type="ECO:0000256" key="4">
    <source>
        <dbReference type="ARBA" id="ARBA00022598"/>
    </source>
</evidence>
<dbReference type="GO" id="GO:0004055">
    <property type="term" value="F:argininosuccinate synthase activity"/>
    <property type="evidence" value="ECO:0007669"/>
    <property type="project" value="UniProtKB-EC"/>
</dbReference>
<evidence type="ECO:0000256" key="7">
    <source>
        <dbReference type="ARBA" id="ARBA00022840"/>
    </source>
</evidence>
<feature type="binding site" evidence="8">
    <location>
        <position position="129"/>
    </location>
    <ligand>
        <name>L-citrulline</name>
        <dbReference type="ChEBI" id="CHEBI:57743"/>
    </ligand>
</feature>
<feature type="domain" description="Arginosuccinate synthase C-terminal" evidence="10">
    <location>
        <begin position="176"/>
        <end position="393"/>
    </location>
</feature>
<evidence type="ECO:0000259" key="10">
    <source>
        <dbReference type="Pfam" id="PF20979"/>
    </source>
</evidence>
<evidence type="ECO:0000256" key="5">
    <source>
        <dbReference type="ARBA" id="ARBA00022605"/>
    </source>
</evidence>
<gene>
    <name evidence="8" type="primary">argG</name>
    <name evidence="11" type="ORF">PMG25_05055</name>
</gene>
<comment type="caution">
    <text evidence="8">Lacks conserved residue(s) required for the propagation of feature annotation.</text>
</comment>
<dbReference type="InterPro" id="IPR018223">
    <property type="entry name" value="Arginosuc_synth_CS"/>
</dbReference>
<feature type="binding site" evidence="8">
    <location>
        <position position="126"/>
    </location>
    <ligand>
        <name>L-aspartate</name>
        <dbReference type="ChEBI" id="CHEBI:29991"/>
    </ligand>
</feature>
<comment type="pathway">
    <text evidence="1 8">Amino-acid biosynthesis; L-arginine biosynthesis; L-arginine from L-ornithine and carbamoyl phosphate: step 2/3.</text>
</comment>
<evidence type="ECO:0000256" key="2">
    <source>
        <dbReference type="ARBA" id="ARBA00012286"/>
    </source>
</evidence>
<evidence type="ECO:0000256" key="3">
    <source>
        <dbReference type="ARBA" id="ARBA00022571"/>
    </source>
</evidence>
<keyword evidence="7 8" id="KW-0067">ATP-binding</keyword>
<dbReference type="InterPro" id="IPR023434">
    <property type="entry name" value="Arginosuc_synth_type_1_subfam"/>
</dbReference>
<dbReference type="PROSITE" id="PS00565">
    <property type="entry name" value="ARGININOSUCCIN_SYN_2"/>
    <property type="match status" value="1"/>
</dbReference>
<comment type="subcellular location">
    <subcellularLocation>
        <location evidence="8">Cytoplasm</location>
    </subcellularLocation>
</comment>
<dbReference type="NCBIfam" id="TIGR00032">
    <property type="entry name" value="argG"/>
    <property type="match status" value="1"/>
</dbReference>
<dbReference type="InterPro" id="IPR048268">
    <property type="entry name" value="Arginosuc_syn_C"/>
</dbReference>
<proteinExistence type="inferred from homology"/>
<evidence type="ECO:0000256" key="8">
    <source>
        <dbReference type="HAMAP-Rule" id="MF_00005"/>
    </source>
</evidence>
<dbReference type="InterPro" id="IPR001518">
    <property type="entry name" value="Arginosuc_synth"/>
</dbReference>
<reference evidence="11 12" key="1">
    <citation type="submission" date="2023-01" db="EMBL/GenBank/DDBJ databases">
        <title>Novel diversity within Roseofilum (Cyanobacteria; Desertifilaceae) from marine benthic mats with descriptions of four novel species.</title>
        <authorList>
            <person name="Wang Y."/>
            <person name="Berthold D.E."/>
            <person name="Hu J."/>
            <person name="Lefler F.W."/>
            <person name="Laughinghouse H.D. IV."/>
        </authorList>
    </citation>
    <scope>NUCLEOTIDE SEQUENCE [LARGE SCALE GENOMIC DNA]</scope>
    <source>
        <strain evidence="11 12">BLCC-M114</strain>
    </source>
</reference>
<dbReference type="Gene3D" id="3.90.1260.10">
    <property type="entry name" value="Argininosuccinate synthetase, chain A, domain 2"/>
    <property type="match status" value="1"/>
</dbReference>
<dbReference type="SUPFAM" id="SSF52402">
    <property type="entry name" value="Adenine nucleotide alpha hydrolases-like"/>
    <property type="match status" value="1"/>
</dbReference>
<sequence length="400" mass="43904">MGRAKKVVLAYSGGVDTSVCIPYLMNEWGVEEVITLAADLGQGDELEPIRKKALDSGASVSLVADGTETFVKEYGFPAIQANALYENRYPLSTALARPLIAKLLVEAAEKYGADAIAHGCTGKGNDQVRFDVAIGALNPNIKILAPAREWGFSREQTIEYGEKYGIPAPVKKKSPYSLDRNLLGMAIEAGVLEDPYAEPPEDIYQMTKGIADTPNEPEYVDIGFEKGCPVSLNGEALQPVALITQLNQMTGNHGIGRIDMIENRLVGIKSREIYETPALLVLIQAHRDLESLTLTADVTQYKRGIEQTYSQLVYNGLWFSPLKAALDGFITNTQERVTGTVRVKLFKGSATIVGRKSDNSLYSLDWATYGEEDVFDHKAAEGFIYVWGLPTRLWSQQTRG</sequence>
<comment type="subunit">
    <text evidence="8">Homotetramer.</text>
</comment>
<dbReference type="InterPro" id="IPR014729">
    <property type="entry name" value="Rossmann-like_a/b/a_fold"/>
</dbReference>
<feature type="binding site" evidence="8">
    <location>
        <position position="177"/>
    </location>
    <ligand>
        <name>L-citrulline</name>
        <dbReference type="ChEBI" id="CHEBI:57743"/>
    </ligand>
</feature>
<dbReference type="PROSITE" id="PS00564">
    <property type="entry name" value="ARGININOSUCCIN_SYN_1"/>
    <property type="match status" value="1"/>
</dbReference>
<keyword evidence="4 8" id="KW-0436">Ligase</keyword>
<keyword evidence="12" id="KW-1185">Reference proteome</keyword>
<comment type="catalytic activity">
    <reaction evidence="8">
        <text>L-citrulline + L-aspartate + ATP = 2-(N(omega)-L-arginino)succinate + AMP + diphosphate + H(+)</text>
        <dbReference type="Rhea" id="RHEA:10932"/>
        <dbReference type="ChEBI" id="CHEBI:15378"/>
        <dbReference type="ChEBI" id="CHEBI:29991"/>
        <dbReference type="ChEBI" id="CHEBI:30616"/>
        <dbReference type="ChEBI" id="CHEBI:33019"/>
        <dbReference type="ChEBI" id="CHEBI:57472"/>
        <dbReference type="ChEBI" id="CHEBI:57743"/>
        <dbReference type="ChEBI" id="CHEBI:456215"/>
        <dbReference type="EC" id="6.3.4.5"/>
    </reaction>
</comment>
<dbReference type="EMBL" id="JAQOSO010000022">
    <property type="protein sequence ID" value="MDJ1173456.1"/>
    <property type="molecule type" value="Genomic_DNA"/>
</dbReference>
<dbReference type="Pfam" id="PF00764">
    <property type="entry name" value="Arginosuc_synth"/>
    <property type="match status" value="1"/>
</dbReference>
<keyword evidence="8" id="KW-0963">Cytoplasm</keyword>
<evidence type="ECO:0000313" key="12">
    <source>
        <dbReference type="Proteomes" id="UP001235849"/>
    </source>
</evidence>
<dbReference type="Gene3D" id="1.20.5.470">
    <property type="entry name" value="Single helix bin"/>
    <property type="match status" value="1"/>
</dbReference>
<evidence type="ECO:0000256" key="6">
    <source>
        <dbReference type="ARBA" id="ARBA00022741"/>
    </source>
</evidence>